<dbReference type="RefSeq" id="WP_330932079.1">
    <property type="nucleotide sequence ID" value="NZ_CP119075.1"/>
</dbReference>
<feature type="domain" description="RNA polymerase sigma-70 region 4" evidence="7">
    <location>
        <begin position="154"/>
        <end position="202"/>
    </location>
</feature>
<dbReference type="InterPro" id="IPR007627">
    <property type="entry name" value="RNA_pol_sigma70_r2"/>
</dbReference>
<keyword evidence="3" id="KW-0731">Sigma factor</keyword>
<dbReference type="InterPro" id="IPR039425">
    <property type="entry name" value="RNA_pol_sigma-70-like"/>
</dbReference>
<evidence type="ECO:0000256" key="4">
    <source>
        <dbReference type="ARBA" id="ARBA00023125"/>
    </source>
</evidence>
<feature type="domain" description="RNA polymerase sigma-70 region 2" evidence="6">
    <location>
        <begin position="45"/>
        <end position="113"/>
    </location>
</feature>
<dbReference type="CDD" id="cd06171">
    <property type="entry name" value="Sigma70_r4"/>
    <property type="match status" value="1"/>
</dbReference>
<dbReference type="NCBIfam" id="TIGR02937">
    <property type="entry name" value="sigma70-ECF"/>
    <property type="match status" value="1"/>
</dbReference>
<dbReference type="InterPro" id="IPR013325">
    <property type="entry name" value="RNA_pol_sigma_r2"/>
</dbReference>
<dbReference type="Gene3D" id="1.10.10.10">
    <property type="entry name" value="Winged helix-like DNA-binding domain superfamily/Winged helix DNA-binding domain"/>
    <property type="match status" value="1"/>
</dbReference>
<evidence type="ECO:0000259" key="7">
    <source>
        <dbReference type="Pfam" id="PF04545"/>
    </source>
</evidence>
<dbReference type="InterPro" id="IPR013324">
    <property type="entry name" value="RNA_pol_sigma_r3/r4-like"/>
</dbReference>
<dbReference type="EMBL" id="CP119075">
    <property type="protein sequence ID" value="WED63949.1"/>
    <property type="molecule type" value="Genomic_DNA"/>
</dbReference>
<dbReference type="KEGG" id="slom:PXH66_16550"/>
<keyword evidence="4" id="KW-0238">DNA-binding</keyword>
<dbReference type="GO" id="GO:0006352">
    <property type="term" value="P:DNA-templated transcription initiation"/>
    <property type="evidence" value="ECO:0007669"/>
    <property type="project" value="InterPro"/>
</dbReference>
<evidence type="ECO:0000313" key="8">
    <source>
        <dbReference type="EMBL" id="WED63949.1"/>
    </source>
</evidence>
<dbReference type="AlphaFoldDB" id="A0AAF0CPC0"/>
<dbReference type="GO" id="GO:0016987">
    <property type="term" value="F:sigma factor activity"/>
    <property type="evidence" value="ECO:0007669"/>
    <property type="project" value="UniProtKB-KW"/>
</dbReference>
<protein>
    <submittedName>
        <fullName evidence="8">Sigma-70 family RNA polymerase sigma factor</fullName>
    </submittedName>
</protein>
<reference evidence="8" key="1">
    <citation type="submission" date="2023-03" db="EMBL/GenBank/DDBJ databases">
        <title>Lomoglobus Profundus gen. nov., sp. nov., a novel member of the phylum Verrucomicrobia, isolated from deep-marine sediment of South China Sea.</title>
        <authorList>
            <person name="Ahmad T."/>
            <person name="Ishaq S.E."/>
            <person name="Wang F."/>
        </authorList>
    </citation>
    <scope>NUCLEOTIDE SEQUENCE</scope>
    <source>
        <strain evidence="8">LMO-M01</strain>
    </source>
</reference>
<dbReference type="Pfam" id="PF04542">
    <property type="entry name" value="Sigma70_r2"/>
    <property type="match status" value="1"/>
</dbReference>
<keyword evidence="9" id="KW-1185">Reference proteome</keyword>
<comment type="similarity">
    <text evidence="1">Belongs to the sigma-70 factor family. ECF subfamily.</text>
</comment>
<evidence type="ECO:0000313" key="9">
    <source>
        <dbReference type="Proteomes" id="UP001218638"/>
    </source>
</evidence>
<evidence type="ECO:0000256" key="1">
    <source>
        <dbReference type="ARBA" id="ARBA00010641"/>
    </source>
</evidence>
<evidence type="ECO:0000256" key="5">
    <source>
        <dbReference type="ARBA" id="ARBA00023163"/>
    </source>
</evidence>
<keyword evidence="5" id="KW-0804">Transcription</keyword>
<dbReference type="PANTHER" id="PTHR43133">
    <property type="entry name" value="RNA POLYMERASE ECF-TYPE SIGMA FACTO"/>
    <property type="match status" value="1"/>
</dbReference>
<dbReference type="SUPFAM" id="SSF88946">
    <property type="entry name" value="Sigma2 domain of RNA polymerase sigma factors"/>
    <property type="match status" value="1"/>
</dbReference>
<name>A0AAF0CPC0_9BACT</name>
<evidence type="ECO:0000259" key="6">
    <source>
        <dbReference type="Pfam" id="PF04542"/>
    </source>
</evidence>
<proteinExistence type="inferred from homology"/>
<dbReference type="SUPFAM" id="SSF88659">
    <property type="entry name" value="Sigma3 and sigma4 domains of RNA polymerase sigma factors"/>
    <property type="match status" value="1"/>
</dbReference>
<dbReference type="Gene3D" id="1.10.1740.10">
    <property type="match status" value="1"/>
</dbReference>
<dbReference type="GO" id="GO:0003677">
    <property type="term" value="F:DNA binding"/>
    <property type="evidence" value="ECO:0007669"/>
    <property type="project" value="UniProtKB-KW"/>
</dbReference>
<keyword evidence="2" id="KW-0805">Transcription regulation</keyword>
<dbReference type="InterPro" id="IPR014284">
    <property type="entry name" value="RNA_pol_sigma-70_dom"/>
</dbReference>
<dbReference type="Proteomes" id="UP001218638">
    <property type="component" value="Chromosome"/>
</dbReference>
<evidence type="ECO:0000256" key="3">
    <source>
        <dbReference type="ARBA" id="ARBA00023082"/>
    </source>
</evidence>
<accession>A0AAF0CPC0</accession>
<sequence length="211" mass="23355">MRSFNPLALLLLIAPHEMSTAQSPDSPTLVQRIVQGESAALEEVYDKFGTTVHAVALRVLHEPGEAEEVVQDTFKSLWSHAASLAEREFNLAAWLITAARRRAIDVLRRRRRRIPNATDLGEADAARVENFTGSFPTAGEAMEQRESAARVREAMSILPAEQAEVVRLSFFSGLTHLEIAEKLNQPLGTVKSRLRYALTKLQSKMGGLAHD</sequence>
<dbReference type="Pfam" id="PF04545">
    <property type="entry name" value="Sigma70_r4"/>
    <property type="match status" value="1"/>
</dbReference>
<organism evidence="8 9">
    <name type="scientific">Synoicihabitans lomoniglobus</name>
    <dbReference type="NCBI Taxonomy" id="2909285"/>
    <lineage>
        <taxon>Bacteria</taxon>
        <taxon>Pseudomonadati</taxon>
        <taxon>Verrucomicrobiota</taxon>
        <taxon>Opitutia</taxon>
        <taxon>Opitutales</taxon>
        <taxon>Opitutaceae</taxon>
        <taxon>Synoicihabitans</taxon>
    </lineage>
</organism>
<dbReference type="InterPro" id="IPR036388">
    <property type="entry name" value="WH-like_DNA-bd_sf"/>
</dbReference>
<dbReference type="InterPro" id="IPR007630">
    <property type="entry name" value="RNA_pol_sigma70_r4"/>
</dbReference>
<evidence type="ECO:0000256" key="2">
    <source>
        <dbReference type="ARBA" id="ARBA00023015"/>
    </source>
</evidence>
<dbReference type="PANTHER" id="PTHR43133:SF62">
    <property type="entry name" value="RNA POLYMERASE SIGMA FACTOR SIGZ"/>
    <property type="match status" value="1"/>
</dbReference>
<gene>
    <name evidence="8" type="ORF">PXH66_16550</name>
</gene>